<dbReference type="EMBL" id="JAOAMU010000006">
    <property type="protein sequence ID" value="MCT2563951.1"/>
    <property type="molecule type" value="Genomic_DNA"/>
</dbReference>
<reference evidence="1 2" key="1">
    <citation type="submission" date="2022-09" db="EMBL/GenBank/DDBJ databases">
        <title>Chryseobacterium oleae sp.nov., isolated from the inter-root soil of Pyrola calliantha H. Andr. in Tibet.</title>
        <authorList>
            <person name="Li Z."/>
        </authorList>
    </citation>
    <scope>NUCLEOTIDE SEQUENCE [LARGE SCALE GENOMIC DNA]</scope>
    <source>
        <strain evidence="2">pc1-10</strain>
    </source>
</reference>
<organism evidence="1 2">
    <name type="scientific">Chryseobacterium herbae</name>
    <dbReference type="NCBI Taxonomy" id="2976476"/>
    <lineage>
        <taxon>Bacteria</taxon>
        <taxon>Pseudomonadati</taxon>
        <taxon>Bacteroidota</taxon>
        <taxon>Flavobacteriia</taxon>
        <taxon>Flavobacteriales</taxon>
        <taxon>Weeksellaceae</taxon>
        <taxon>Chryseobacterium group</taxon>
        <taxon>Chryseobacterium</taxon>
    </lineage>
</organism>
<proteinExistence type="predicted"/>
<evidence type="ECO:0000313" key="1">
    <source>
        <dbReference type="EMBL" id="MCT2563951.1"/>
    </source>
</evidence>
<name>A0ABT2IZN2_9FLAO</name>
<gene>
    <name evidence="1" type="ORF">N0B48_18830</name>
</gene>
<comment type="caution">
    <text evidence="1">The sequence shown here is derived from an EMBL/GenBank/DDBJ whole genome shotgun (WGS) entry which is preliminary data.</text>
</comment>
<sequence length="387" mass="42249">MLPNIKFNISTTGLGRLPADIQKIPGLVITGKSVVNKVTIGKSYQLFSLDEAESLGIDETQNPFAYKHIKHFYDYSGERAELWIMLVSDATTMAQMVDKTGVIATKLIQDAGGKIRVLGVIRESAGTETSANGLDADVDTTVIASQALADYFAEKYYPFRVIISGNNFSGSATELKDYSTANYNRVSVFLANTDGSKEASIGLALARLALIPVQRNIGRVKDGPVEEVQAFFTNGVKVESSSTAWETMHSKGFIILRNYVGRVGFFFSDDPTLTKVEDDFKSLANGFVMDKAILIAYNTLVNELLDEVPVTKTGTIHPAIIKNWQANVESQLTGLMVSTGELNGCQVFIDENQNILTTGILNIRIALQPVGYAKYIIVNIGFTTNIE</sequence>
<keyword evidence="2" id="KW-1185">Reference proteome</keyword>
<dbReference type="RefSeq" id="WP_259840504.1">
    <property type="nucleotide sequence ID" value="NZ_JAOAMU010000006.1"/>
</dbReference>
<dbReference type="Pfam" id="PF10758">
    <property type="entry name" value="DUF2586"/>
    <property type="match status" value="1"/>
</dbReference>
<accession>A0ABT2IZN2</accession>
<dbReference type="InterPro" id="IPR019694">
    <property type="entry name" value="Phage_HP1_Orf23"/>
</dbReference>
<protein>
    <submittedName>
        <fullName evidence="1">DUF2586 family protein</fullName>
    </submittedName>
</protein>
<dbReference type="Proteomes" id="UP001525566">
    <property type="component" value="Unassembled WGS sequence"/>
</dbReference>
<evidence type="ECO:0000313" key="2">
    <source>
        <dbReference type="Proteomes" id="UP001525566"/>
    </source>
</evidence>